<dbReference type="GO" id="GO:0005634">
    <property type="term" value="C:nucleus"/>
    <property type="evidence" value="ECO:0007669"/>
    <property type="project" value="UniProtKB-SubCell"/>
</dbReference>
<evidence type="ECO:0000256" key="1">
    <source>
        <dbReference type="ARBA" id="ARBA00004123"/>
    </source>
</evidence>
<keyword evidence="5 8" id="KW-0863">Zinc-finger</keyword>
<dbReference type="FunFam" id="3.30.160.60:FF:000512">
    <property type="entry name" value="zinc finger protein 197 isoform X1"/>
    <property type="match status" value="1"/>
</dbReference>
<comment type="subcellular location">
    <subcellularLocation>
        <location evidence="1">Nucleus</location>
    </subcellularLocation>
</comment>
<evidence type="ECO:0000313" key="11">
    <source>
        <dbReference type="EMBL" id="SBR84379.1"/>
    </source>
</evidence>
<dbReference type="SUPFAM" id="SSF57667">
    <property type="entry name" value="beta-beta-alpha zinc fingers"/>
    <property type="match status" value="1"/>
</dbReference>
<feature type="compositionally biased region" description="Polar residues" evidence="9">
    <location>
        <begin position="204"/>
        <end position="216"/>
    </location>
</feature>
<reference evidence="11" key="2">
    <citation type="submission" date="2016-06" db="EMBL/GenBank/DDBJ databases">
        <title>The genome of a short-lived fish provides insights into sex chromosome evolution and the genetic control of aging.</title>
        <authorList>
            <person name="Reichwald K."/>
            <person name="Felder M."/>
            <person name="Petzold A."/>
            <person name="Koch P."/>
            <person name="Groth M."/>
            <person name="Platzer M."/>
        </authorList>
    </citation>
    <scope>NUCLEOTIDE SEQUENCE</scope>
    <source>
        <tissue evidence="11">Brain</tissue>
    </source>
</reference>
<keyword evidence="7" id="KW-0539">Nucleus</keyword>
<dbReference type="PANTHER" id="PTHR23235">
    <property type="entry name" value="KRUEPPEL-LIKE TRANSCRIPTION FACTOR"/>
    <property type="match status" value="1"/>
</dbReference>
<feature type="region of interest" description="Disordered" evidence="9">
    <location>
        <begin position="280"/>
        <end position="316"/>
    </location>
</feature>
<dbReference type="SMART" id="SM00355">
    <property type="entry name" value="ZnF_C2H2"/>
    <property type="match status" value="2"/>
</dbReference>
<organism evidence="11">
    <name type="scientific">Nothobranchius rachovii</name>
    <name type="common">bluefin notho</name>
    <dbReference type="NCBI Taxonomy" id="451742"/>
    <lineage>
        <taxon>Eukaryota</taxon>
        <taxon>Metazoa</taxon>
        <taxon>Chordata</taxon>
        <taxon>Craniata</taxon>
        <taxon>Vertebrata</taxon>
        <taxon>Euteleostomi</taxon>
        <taxon>Actinopterygii</taxon>
        <taxon>Neopterygii</taxon>
        <taxon>Teleostei</taxon>
        <taxon>Neoteleostei</taxon>
        <taxon>Acanthomorphata</taxon>
        <taxon>Ovalentaria</taxon>
        <taxon>Atherinomorphae</taxon>
        <taxon>Cyprinodontiformes</taxon>
        <taxon>Nothobranchiidae</taxon>
        <taxon>Nothobranchius</taxon>
    </lineage>
</organism>
<reference evidence="11" key="1">
    <citation type="submission" date="2016-05" db="EMBL/GenBank/DDBJ databases">
        <authorList>
            <person name="Lavstsen T."/>
            <person name="Jespersen J.S."/>
        </authorList>
    </citation>
    <scope>NUCLEOTIDE SEQUENCE</scope>
    <source>
        <tissue evidence="11">Brain</tissue>
    </source>
</reference>
<dbReference type="GO" id="GO:0000978">
    <property type="term" value="F:RNA polymerase II cis-regulatory region sequence-specific DNA binding"/>
    <property type="evidence" value="ECO:0007669"/>
    <property type="project" value="TreeGrafter"/>
</dbReference>
<feature type="domain" description="C2H2-type" evidence="10">
    <location>
        <begin position="383"/>
        <end position="410"/>
    </location>
</feature>
<dbReference type="EMBL" id="HAEI01003387">
    <property type="protein sequence ID" value="SBR84379.1"/>
    <property type="molecule type" value="Transcribed_RNA"/>
</dbReference>
<feature type="domain" description="C2H2-type" evidence="10">
    <location>
        <begin position="355"/>
        <end position="382"/>
    </location>
</feature>
<name>A0A1A8PTS2_9TELE</name>
<evidence type="ECO:0000256" key="6">
    <source>
        <dbReference type="ARBA" id="ARBA00022833"/>
    </source>
</evidence>
<dbReference type="Gene3D" id="3.30.160.60">
    <property type="entry name" value="Classic Zinc Finger"/>
    <property type="match status" value="2"/>
</dbReference>
<evidence type="ECO:0000256" key="5">
    <source>
        <dbReference type="ARBA" id="ARBA00022771"/>
    </source>
</evidence>
<dbReference type="GO" id="GO:0000981">
    <property type="term" value="F:DNA-binding transcription factor activity, RNA polymerase II-specific"/>
    <property type="evidence" value="ECO:0007669"/>
    <property type="project" value="TreeGrafter"/>
</dbReference>
<dbReference type="PROSITE" id="PS00028">
    <property type="entry name" value="ZINC_FINGER_C2H2_1"/>
    <property type="match status" value="2"/>
</dbReference>
<evidence type="ECO:0000259" key="10">
    <source>
        <dbReference type="PROSITE" id="PS50157"/>
    </source>
</evidence>
<keyword evidence="6" id="KW-0862">Zinc</keyword>
<evidence type="ECO:0000256" key="4">
    <source>
        <dbReference type="ARBA" id="ARBA00022737"/>
    </source>
</evidence>
<evidence type="ECO:0000256" key="2">
    <source>
        <dbReference type="ARBA" id="ARBA00006991"/>
    </source>
</evidence>
<accession>A0A1A8PTS2</accession>
<keyword evidence="3" id="KW-0479">Metal-binding</keyword>
<sequence length="414" mass="46149">MDNCLAFQSKLTSIMDVLAKAAVVEISKLWEDGFAFVQVELRRRESEIQALNIKLMSMEKERLTAISQTSTNMNSSFSIREQQIKLLPPAGDGGPARKLDVTSQAVYPPEKHKLNTGPSGDSVQTSSSDSSIQRKTDSSVINRTPPPAQTGKDQTQMKHLKSKICGDEDDDYLVKLEDDDLQIVEQAADLDPSSSETADHCEMDQSQQPAEGLQQQETQPWLSITMGDSDTADDSDCCFEPKQLPQNVDSEILLIQNALDIFDSSAEAVYSHRAVRDMGTVHSGSSKPRGPGAFSHSQPTQAFNHPERESSIGSLPEKQLIKNTSAFNPERRGFLLNDSELHKTAASHRVKEKWYICPFCGKSFDRVSHLEIHQRIHTGEKPYTCDTCGKCFSQRSNLRTHQRTHKEKLTQTVV</sequence>
<dbReference type="PANTHER" id="PTHR23235:SF120">
    <property type="entry name" value="KRUPPEL-LIKE FACTOR 15"/>
    <property type="match status" value="1"/>
</dbReference>
<gene>
    <name evidence="11" type="primary">Nfu_g_1_013066</name>
</gene>
<protein>
    <recommendedName>
        <fullName evidence="10">C2H2-type domain-containing protein</fullName>
    </recommendedName>
</protein>
<feature type="compositionally biased region" description="Low complexity" evidence="9">
    <location>
        <begin position="119"/>
        <end position="131"/>
    </location>
</feature>
<evidence type="ECO:0000256" key="7">
    <source>
        <dbReference type="ARBA" id="ARBA00023242"/>
    </source>
</evidence>
<comment type="similarity">
    <text evidence="2">Belongs to the krueppel C2H2-type zinc-finger protein family.</text>
</comment>
<dbReference type="AlphaFoldDB" id="A0A1A8PTS2"/>
<feature type="region of interest" description="Disordered" evidence="9">
    <location>
        <begin position="108"/>
        <end position="160"/>
    </location>
</feature>
<feature type="region of interest" description="Disordered" evidence="9">
    <location>
        <begin position="189"/>
        <end position="216"/>
    </location>
</feature>
<evidence type="ECO:0000256" key="9">
    <source>
        <dbReference type="SAM" id="MobiDB-lite"/>
    </source>
</evidence>
<dbReference type="InterPro" id="IPR036236">
    <property type="entry name" value="Znf_C2H2_sf"/>
</dbReference>
<dbReference type="Pfam" id="PF00096">
    <property type="entry name" value="zf-C2H2"/>
    <property type="match status" value="2"/>
</dbReference>
<dbReference type="FunFam" id="3.30.160.60:FF:001158">
    <property type="entry name" value="zinc finger protein 22"/>
    <property type="match status" value="1"/>
</dbReference>
<proteinExistence type="inferred from homology"/>
<dbReference type="GO" id="GO:0008270">
    <property type="term" value="F:zinc ion binding"/>
    <property type="evidence" value="ECO:0007669"/>
    <property type="project" value="UniProtKB-KW"/>
</dbReference>
<evidence type="ECO:0000256" key="3">
    <source>
        <dbReference type="ARBA" id="ARBA00022723"/>
    </source>
</evidence>
<evidence type="ECO:0000256" key="8">
    <source>
        <dbReference type="PROSITE-ProRule" id="PRU00042"/>
    </source>
</evidence>
<keyword evidence="4" id="KW-0677">Repeat</keyword>
<dbReference type="PROSITE" id="PS50157">
    <property type="entry name" value="ZINC_FINGER_C2H2_2"/>
    <property type="match status" value="2"/>
</dbReference>
<dbReference type="InterPro" id="IPR013087">
    <property type="entry name" value="Znf_C2H2_type"/>
</dbReference>